<dbReference type="RefSeq" id="WP_348640911.1">
    <property type="nucleotide sequence ID" value="NZ_JACCCW010000002.1"/>
</dbReference>
<dbReference type="InterPro" id="IPR001789">
    <property type="entry name" value="Sig_transdc_resp-reg_receiver"/>
</dbReference>
<dbReference type="AlphaFoldDB" id="A0A7Y9THQ2"/>
<evidence type="ECO:0000259" key="5">
    <source>
        <dbReference type="PROSITE" id="PS50110"/>
    </source>
</evidence>
<dbReference type="GO" id="GO:0003677">
    <property type="term" value="F:DNA binding"/>
    <property type="evidence" value="ECO:0007669"/>
    <property type="project" value="UniProtKB-KW"/>
</dbReference>
<reference evidence="6 7" key="1">
    <citation type="submission" date="2020-07" db="EMBL/GenBank/DDBJ databases">
        <title>Genomic Encyclopedia of Type Strains, Phase IV (KMG-V): Genome sequencing to study the core and pangenomes of soil and plant-associated prokaryotes.</title>
        <authorList>
            <person name="Whitman W."/>
        </authorList>
    </citation>
    <scope>NUCLEOTIDE SEQUENCE [LARGE SCALE GENOMIC DNA]</scope>
    <source>
        <strain evidence="6 7">X4EP2</strain>
    </source>
</reference>
<accession>A0A7Y9THQ2</accession>
<sequence length="201" mass="22214">MLIVDDHPITRLGISSIVKSQPDMDLAGEAGTVQEAIEVFERCRPDITLMDLGLPDGSGIVAMQTIRQRYPEALFVVLTNFEGDEDIHLALEAGARAYVLKGMNHDVLINAVRRVHRGRRFLPHAVLKTLDSRSPDSTLSHRERQVLALVVDGLSNREIGSRLGISEVTVKRHMGSILVRLEVSDRTQAVVAALRRGMAHL</sequence>
<dbReference type="Gene3D" id="3.40.50.2300">
    <property type="match status" value="1"/>
</dbReference>
<comment type="caution">
    <text evidence="6">The sequence shown here is derived from an EMBL/GenBank/DDBJ whole genome shotgun (WGS) entry which is preliminary data.</text>
</comment>
<evidence type="ECO:0000256" key="2">
    <source>
        <dbReference type="ARBA" id="ARBA00023125"/>
    </source>
</evidence>
<dbReference type="EMBL" id="JACCCW010000002">
    <property type="protein sequence ID" value="NYF81326.1"/>
    <property type="molecule type" value="Genomic_DNA"/>
</dbReference>
<feature type="domain" description="HTH luxR-type" evidence="4">
    <location>
        <begin position="132"/>
        <end position="197"/>
    </location>
</feature>
<dbReference type="InterPro" id="IPR016032">
    <property type="entry name" value="Sig_transdc_resp-reg_C-effctor"/>
</dbReference>
<dbReference type="InterPro" id="IPR000792">
    <property type="entry name" value="Tscrpt_reg_LuxR_C"/>
</dbReference>
<gene>
    <name evidence="6" type="ORF">HDF17_003646</name>
</gene>
<keyword evidence="7" id="KW-1185">Reference proteome</keyword>
<dbReference type="InterPro" id="IPR058245">
    <property type="entry name" value="NreC/VraR/RcsB-like_REC"/>
</dbReference>
<dbReference type="SMART" id="SM00421">
    <property type="entry name" value="HTH_LUXR"/>
    <property type="match status" value="1"/>
</dbReference>
<keyword evidence="1 3" id="KW-0597">Phosphoprotein</keyword>
<dbReference type="PROSITE" id="PS50110">
    <property type="entry name" value="RESPONSE_REGULATORY"/>
    <property type="match status" value="1"/>
</dbReference>
<proteinExistence type="predicted"/>
<organism evidence="6 7">
    <name type="scientific">Granulicella arctica</name>
    <dbReference type="NCBI Taxonomy" id="940613"/>
    <lineage>
        <taxon>Bacteria</taxon>
        <taxon>Pseudomonadati</taxon>
        <taxon>Acidobacteriota</taxon>
        <taxon>Terriglobia</taxon>
        <taxon>Terriglobales</taxon>
        <taxon>Acidobacteriaceae</taxon>
        <taxon>Granulicella</taxon>
    </lineage>
</organism>
<keyword evidence="2 6" id="KW-0238">DNA-binding</keyword>
<evidence type="ECO:0000313" key="6">
    <source>
        <dbReference type="EMBL" id="NYF81326.1"/>
    </source>
</evidence>
<feature type="domain" description="Response regulatory" evidence="5">
    <location>
        <begin position="1"/>
        <end position="116"/>
    </location>
</feature>
<dbReference type="SUPFAM" id="SSF46894">
    <property type="entry name" value="C-terminal effector domain of the bipartite response regulators"/>
    <property type="match status" value="1"/>
</dbReference>
<dbReference type="Pfam" id="PF00072">
    <property type="entry name" value="Response_reg"/>
    <property type="match status" value="1"/>
</dbReference>
<dbReference type="PROSITE" id="PS50043">
    <property type="entry name" value="HTH_LUXR_2"/>
    <property type="match status" value="1"/>
</dbReference>
<dbReference type="Pfam" id="PF00196">
    <property type="entry name" value="GerE"/>
    <property type="match status" value="1"/>
</dbReference>
<dbReference type="SMART" id="SM00448">
    <property type="entry name" value="REC"/>
    <property type="match status" value="1"/>
</dbReference>
<dbReference type="SUPFAM" id="SSF52172">
    <property type="entry name" value="CheY-like"/>
    <property type="match status" value="1"/>
</dbReference>
<dbReference type="GO" id="GO:0006355">
    <property type="term" value="P:regulation of DNA-templated transcription"/>
    <property type="evidence" value="ECO:0007669"/>
    <property type="project" value="InterPro"/>
</dbReference>
<dbReference type="InterPro" id="IPR051015">
    <property type="entry name" value="EvgA-like"/>
</dbReference>
<dbReference type="CDD" id="cd06170">
    <property type="entry name" value="LuxR_C_like"/>
    <property type="match status" value="1"/>
</dbReference>
<evidence type="ECO:0000256" key="3">
    <source>
        <dbReference type="PROSITE-ProRule" id="PRU00169"/>
    </source>
</evidence>
<evidence type="ECO:0000256" key="1">
    <source>
        <dbReference type="ARBA" id="ARBA00022553"/>
    </source>
</evidence>
<dbReference type="PANTHER" id="PTHR45566:SF2">
    <property type="entry name" value="NARL SUBFAMILY"/>
    <property type="match status" value="1"/>
</dbReference>
<dbReference type="Proteomes" id="UP000589520">
    <property type="component" value="Unassembled WGS sequence"/>
</dbReference>
<evidence type="ECO:0000259" key="4">
    <source>
        <dbReference type="PROSITE" id="PS50043"/>
    </source>
</evidence>
<dbReference type="GO" id="GO:0000160">
    <property type="term" value="P:phosphorelay signal transduction system"/>
    <property type="evidence" value="ECO:0007669"/>
    <property type="project" value="InterPro"/>
</dbReference>
<protein>
    <submittedName>
        <fullName evidence="6">DNA-binding NarL/FixJ family response regulator</fullName>
    </submittedName>
</protein>
<dbReference type="CDD" id="cd17535">
    <property type="entry name" value="REC_NarL-like"/>
    <property type="match status" value="1"/>
</dbReference>
<dbReference type="PANTHER" id="PTHR45566">
    <property type="entry name" value="HTH-TYPE TRANSCRIPTIONAL REGULATOR YHJB-RELATED"/>
    <property type="match status" value="1"/>
</dbReference>
<dbReference type="InterPro" id="IPR011006">
    <property type="entry name" value="CheY-like_superfamily"/>
</dbReference>
<dbReference type="PRINTS" id="PR00038">
    <property type="entry name" value="HTHLUXR"/>
</dbReference>
<name>A0A7Y9THQ2_9BACT</name>
<feature type="modified residue" description="4-aspartylphosphate" evidence="3">
    <location>
        <position position="51"/>
    </location>
</feature>
<evidence type="ECO:0000313" key="7">
    <source>
        <dbReference type="Proteomes" id="UP000589520"/>
    </source>
</evidence>
<dbReference type="PROSITE" id="PS00622">
    <property type="entry name" value="HTH_LUXR_1"/>
    <property type="match status" value="1"/>
</dbReference>